<dbReference type="Proteomes" id="UP000327013">
    <property type="component" value="Chromosome 8"/>
</dbReference>
<name>A0A5N6RTC7_9ROSI</name>
<protein>
    <submittedName>
        <fullName evidence="1">Uncharacterized protein</fullName>
    </submittedName>
</protein>
<dbReference type="EMBL" id="CM017328">
    <property type="protein sequence ID" value="KAE8124453.1"/>
    <property type="molecule type" value="Genomic_DNA"/>
</dbReference>
<evidence type="ECO:0000313" key="1">
    <source>
        <dbReference type="EMBL" id="KAE8124453.1"/>
    </source>
</evidence>
<organism evidence="1 2">
    <name type="scientific">Carpinus fangiana</name>
    <dbReference type="NCBI Taxonomy" id="176857"/>
    <lineage>
        <taxon>Eukaryota</taxon>
        <taxon>Viridiplantae</taxon>
        <taxon>Streptophyta</taxon>
        <taxon>Embryophyta</taxon>
        <taxon>Tracheophyta</taxon>
        <taxon>Spermatophyta</taxon>
        <taxon>Magnoliopsida</taxon>
        <taxon>eudicotyledons</taxon>
        <taxon>Gunneridae</taxon>
        <taxon>Pentapetalae</taxon>
        <taxon>rosids</taxon>
        <taxon>fabids</taxon>
        <taxon>Fagales</taxon>
        <taxon>Betulaceae</taxon>
        <taxon>Carpinus</taxon>
    </lineage>
</organism>
<gene>
    <name evidence="1" type="ORF">FH972_019337</name>
</gene>
<evidence type="ECO:0000313" key="2">
    <source>
        <dbReference type="Proteomes" id="UP000327013"/>
    </source>
</evidence>
<accession>A0A5N6RTC7</accession>
<dbReference type="AlphaFoldDB" id="A0A5N6RTC7"/>
<keyword evidence="2" id="KW-1185">Reference proteome</keyword>
<sequence length="88" mass="10565">MEMGRFEYIYIYMPPESCKTIDLIVSKFMTVGYSLIVEQDYLGDMWKVEMWDAMNKGSRVQTAFQSALCRGQWQRRYHERRILLVVLN</sequence>
<proteinExistence type="predicted"/>
<reference evidence="1 2" key="1">
    <citation type="submission" date="2019-06" db="EMBL/GenBank/DDBJ databases">
        <title>A chromosomal-level reference genome of Carpinus fangiana (Coryloideae, Betulaceae).</title>
        <authorList>
            <person name="Yang X."/>
            <person name="Wang Z."/>
            <person name="Zhang L."/>
            <person name="Hao G."/>
            <person name="Liu J."/>
            <person name="Yang Y."/>
        </authorList>
    </citation>
    <scope>NUCLEOTIDE SEQUENCE [LARGE SCALE GENOMIC DNA]</scope>
    <source>
        <strain evidence="1">Cfa_2016G</strain>
        <tissue evidence="1">Leaf</tissue>
    </source>
</reference>